<evidence type="ECO:0000313" key="2">
    <source>
        <dbReference type="EMBL" id="OAA55278.1"/>
    </source>
</evidence>
<dbReference type="EMBL" id="AZHD01000020">
    <property type="protein sequence ID" value="OAA55278.1"/>
    <property type="molecule type" value="Genomic_DNA"/>
</dbReference>
<dbReference type="PANTHER" id="PTHR42085">
    <property type="entry name" value="F-BOX DOMAIN-CONTAINING PROTEIN"/>
    <property type="match status" value="1"/>
</dbReference>
<feature type="region of interest" description="Disordered" evidence="1">
    <location>
        <begin position="1"/>
        <end position="46"/>
    </location>
</feature>
<name>A0A167N940_9HYPO</name>
<dbReference type="Proteomes" id="UP000076874">
    <property type="component" value="Unassembled WGS sequence"/>
</dbReference>
<feature type="compositionally biased region" description="Polar residues" evidence="1">
    <location>
        <begin position="25"/>
        <end position="38"/>
    </location>
</feature>
<dbReference type="PANTHER" id="PTHR42085:SF2">
    <property type="entry name" value="F-BOX DOMAIN-CONTAINING PROTEIN"/>
    <property type="match status" value="1"/>
</dbReference>
<organism evidence="2 3">
    <name type="scientific">Niveomyces insectorum RCEF 264</name>
    <dbReference type="NCBI Taxonomy" id="1081102"/>
    <lineage>
        <taxon>Eukaryota</taxon>
        <taxon>Fungi</taxon>
        <taxon>Dikarya</taxon>
        <taxon>Ascomycota</taxon>
        <taxon>Pezizomycotina</taxon>
        <taxon>Sordariomycetes</taxon>
        <taxon>Hypocreomycetidae</taxon>
        <taxon>Hypocreales</taxon>
        <taxon>Cordycipitaceae</taxon>
        <taxon>Niveomyces</taxon>
    </lineage>
</organism>
<protein>
    <submittedName>
        <fullName evidence="2">Uncharacterized protein</fullName>
    </submittedName>
</protein>
<evidence type="ECO:0000256" key="1">
    <source>
        <dbReference type="SAM" id="MobiDB-lite"/>
    </source>
</evidence>
<dbReference type="InterPro" id="IPR038883">
    <property type="entry name" value="AN11006-like"/>
</dbReference>
<evidence type="ECO:0000313" key="3">
    <source>
        <dbReference type="Proteomes" id="UP000076874"/>
    </source>
</evidence>
<dbReference type="OrthoDB" id="5372935at2759"/>
<dbReference type="AlphaFoldDB" id="A0A167N940"/>
<gene>
    <name evidence="2" type="ORF">SPI_08373</name>
</gene>
<proteinExistence type="predicted"/>
<feature type="compositionally biased region" description="Low complexity" evidence="1">
    <location>
        <begin position="12"/>
        <end position="24"/>
    </location>
</feature>
<keyword evidence="3" id="KW-1185">Reference proteome</keyword>
<reference evidence="2 3" key="1">
    <citation type="journal article" date="2016" name="Genome Biol. Evol.">
        <title>Divergent and convergent evolution of fungal pathogenicity.</title>
        <authorList>
            <person name="Shang Y."/>
            <person name="Xiao G."/>
            <person name="Zheng P."/>
            <person name="Cen K."/>
            <person name="Zhan S."/>
            <person name="Wang C."/>
        </authorList>
    </citation>
    <scope>NUCLEOTIDE SEQUENCE [LARGE SCALE GENOMIC DNA]</scope>
    <source>
        <strain evidence="2 3">RCEF 264</strain>
    </source>
</reference>
<comment type="caution">
    <text evidence="2">The sequence shown here is derived from an EMBL/GenBank/DDBJ whole genome shotgun (WGS) entry which is preliminary data.</text>
</comment>
<sequence>MAKRARARLSRPTAVSPTPTAVPSGYTTPSGFSCSSAYPSDDEMDVQPAKFDINTIPLHKLSLQETAAPAKPPQPLGSGAAKPAAQDPAKADEPTKPFRFLDLPSELRIKVYKYHFEGTDPVLDLTPENTKKVHRKLALLRTCRTLYIEASHFFYSSRVFRVFPTYPGRFFKTKRPLLARLTARQRAAMTGLELRLGPGFNKPPSSWAVNKRLGLKDCVNVRKLSVFVQIDPSVSWLDGFRKQGFYEAFSRALLDDVLKATPSIEVVEFDGYDSVRKDCPIMEALVQATTNHRKRIVWSTRSSWKGTDDSRTHVAATLANYDVPIVAVA</sequence>
<feature type="region of interest" description="Disordered" evidence="1">
    <location>
        <begin position="65"/>
        <end position="97"/>
    </location>
</feature>
<accession>A0A167N940</accession>
<dbReference type="PROSITE" id="PS51257">
    <property type="entry name" value="PROKAR_LIPOPROTEIN"/>
    <property type="match status" value="1"/>
</dbReference>